<keyword evidence="6 11" id="KW-0347">Helicase</keyword>
<dbReference type="Gene3D" id="3.40.50.300">
    <property type="entry name" value="P-loop containing nucleotide triphosphate hydrolases"/>
    <property type="match status" value="1"/>
</dbReference>
<dbReference type="PROSITE" id="PS50051">
    <property type="entry name" value="MCM_2"/>
    <property type="match status" value="1"/>
</dbReference>
<comment type="similarity">
    <text evidence="1 9">Belongs to the MCM family.</text>
</comment>
<evidence type="ECO:0000256" key="5">
    <source>
        <dbReference type="ARBA" id="ARBA00022801"/>
    </source>
</evidence>
<evidence type="ECO:0000259" key="10">
    <source>
        <dbReference type="PROSITE" id="PS50051"/>
    </source>
</evidence>
<keyword evidence="5" id="KW-0378">Hydrolase</keyword>
<organism evidence="11 12">
    <name type="scientific">Conexivisphaera calida</name>
    <dbReference type="NCBI Taxonomy" id="1874277"/>
    <lineage>
        <taxon>Archaea</taxon>
        <taxon>Nitrososphaerota</taxon>
        <taxon>Conexivisphaeria</taxon>
        <taxon>Conexivisphaerales</taxon>
        <taxon>Conexivisphaeraceae</taxon>
        <taxon>Conexivisphaera</taxon>
    </lineage>
</organism>
<dbReference type="InterPro" id="IPR027417">
    <property type="entry name" value="P-loop_NTPase"/>
</dbReference>
<name>A0A4P2VAJ1_9ARCH</name>
<evidence type="ECO:0000256" key="4">
    <source>
        <dbReference type="ARBA" id="ARBA00022741"/>
    </source>
</evidence>
<dbReference type="OrthoDB" id="6747at2157"/>
<dbReference type="KEGG" id="ccai:NAS2_0081"/>
<dbReference type="InterPro" id="IPR033762">
    <property type="entry name" value="MCM_OB"/>
</dbReference>
<dbReference type="SMART" id="SM00382">
    <property type="entry name" value="AAA"/>
    <property type="match status" value="1"/>
</dbReference>
<feature type="domain" description="MCM C-terminal AAA(+) ATPase" evidence="10">
    <location>
        <begin position="299"/>
        <end position="504"/>
    </location>
</feature>
<dbReference type="InterPro" id="IPR003593">
    <property type="entry name" value="AAA+_ATPase"/>
</dbReference>
<protein>
    <recommendedName>
        <fullName evidence="2">DNA helicase</fullName>
        <ecNumber evidence="2">3.6.4.12</ecNumber>
    </recommendedName>
</protein>
<evidence type="ECO:0000256" key="7">
    <source>
        <dbReference type="ARBA" id="ARBA00022840"/>
    </source>
</evidence>
<dbReference type="EC" id="3.6.4.12" evidence="2"/>
<keyword evidence="4 9" id="KW-0547">Nucleotide-binding</keyword>
<evidence type="ECO:0000256" key="8">
    <source>
        <dbReference type="ARBA" id="ARBA00023125"/>
    </source>
</evidence>
<dbReference type="GO" id="GO:0017116">
    <property type="term" value="F:single-stranded DNA helicase activity"/>
    <property type="evidence" value="ECO:0007669"/>
    <property type="project" value="TreeGrafter"/>
</dbReference>
<dbReference type="SMART" id="SM00350">
    <property type="entry name" value="MCM"/>
    <property type="match status" value="1"/>
</dbReference>
<dbReference type="PANTHER" id="PTHR11630">
    <property type="entry name" value="DNA REPLICATION LICENSING FACTOR MCM FAMILY MEMBER"/>
    <property type="match status" value="1"/>
</dbReference>
<dbReference type="InterPro" id="IPR036388">
    <property type="entry name" value="WH-like_DNA-bd_sf"/>
</dbReference>
<keyword evidence="7 9" id="KW-0067">ATP-binding</keyword>
<dbReference type="InterPro" id="IPR041562">
    <property type="entry name" value="MCM_lid"/>
</dbReference>
<dbReference type="Pfam" id="PF17855">
    <property type="entry name" value="MCM_lid"/>
    <property type="match status" value="1"/>
</dbReference>
<evidence type="ECO:0000256" key="1">
    <source>
        <dbReference type="ARBA" id="ARBA00008010"/>
    </source>
</evidence>
<dbReference type="Gene3D" id="3.30.1640.10">
    <property type="entry name" value="mini-chromosome maintenance (MCM) complex, chain A, domain 1"/>
    <property type="match status" value="1"/>
</dbReference>
<dbReference type="InterPro" id="IPR001208">
    <property type="entry name" value="MCM_dom"/>
</dbReference>
<keyword evidence="8 9" id="KW-0238">DNA-binding</keyword>
<dbReference type="InterPro" id="IPR012340">
    <property type="entry name" value="NA-bd_OB-fold"/>
</dbReference>
<evidence type="ECO:0000313" key="11">
    <source>
        <dbReference type="EMBL" id="BBE41494.1"/>
    </source>
</evidence>
<dbReference type="Gene3D" id="2.40.50.140">
    <property type="entry name" value="Nucleic acid-binding proteins"/>
    <property type="match status" value="1"/>
</dbReference>
<keyword evidence="12" id="KW-1185">Reference proteome</keyword>
<dbReference type="Pfam" id="PF14551">
    <property type="entry name" value="MCM_N"/>
    <property type="match status" value="1"/>
</dbReference>
<dbReference type="Pfam" id="PF17207">
    <property type="entry name" value="MCM_OB"/>
    <property type="match status" value="1"/>
</dbReference>
<evidence type="ECO:0000256" key="2">
    <source>
        <dbReference type="ARBA" id="ARBA00012551"/>
    </source>
</evidence>
<reference evidence="11 12" key="1">
    <citation type="journal article" date="2019" name="ISME J.">
        <title>Isolation and characterization of a thermophilic sulfur- and iron-reducing thaumarchaeote from a terrestrial acidic hot spring.</title>
        <authorList>
            <person name="Kato S."/>
            <person name="Itoh T."/>
            <person name="Yuki M."/>
            <person name="Nagamori M."/>
            <person name="Ohnishi M."/>
            <person name="Uematsu K."/>
            <person name="Suzuki K."/>
            <person name="Takashina T."/>
            <person name="Ohkuma M."/>
        </authorList>
    </citation>
    <scope>NUCLEOTIDE SEQUENCE [LARGE SCALE GENOMIC DNA]</scope>
    <source>
        <strain evidence="11 12">NAS-02</strain>
    </source>
</reference>
<dbReference type="PRINTS" id="PR01657">
    <property type="entry name" value="MCMFAMILY"/>
</dbReference>
<dbReference type="GO" id="GO:0005524">
    <property type="term" value="F:ATP binding"/>
    <property type="evidence" value="ECO:0007669"/>
    <property type="project" value="UniProtKB-KW"/>
</dbReference>
<accession>A0A4P2VAJ1</accession>
<dbReference type="FunFam" id="3.40.50.300:FF:000826">
    <property type="entry name" value="Replicative DNA helicase Mcm"/>
    <property type="match status" value="1"/>
</dbReference>
<evidence type="ECO:0000313" key="12">
    <source>
        <dbReference type="Proteomes" id="UP000509448"/>
    </source>
</evidence>
<dbReference type="InterPro" id="IPR008047">
    <property type="entry name" value="MCM_4"/>
</dbReference>
<dbReference type="GO" id="GO:0003697">
    <property type="term" value="F:single-stranded DNA binding"/>
    <property type="evidence" value="ECO:0007669"/>
    <property type="project" value="TreeGrafter"/>
</dbReference>
<dbReference type="SUPFAM" id="SSF52540">
    <property type="entry name" value="P-loop containing nucleoside triphosphate hydrolases"/>
    <property type="match status" value="1"/>
</dbReference>
<sequence>MEVAYTKEKLVDVLEYFLKVHESGKYRGRISQMAVSGSNSLMIDYEDLLRSLPDAAPMLSENPDFFLEAAKDAALRVLSVEAPEYAEQARDYLKIRIRGYPERLPLRSITAAKLERLVSVNAMVVRTSQVKPLIIEATFRCPAGHAVPVRIVGRKLQPPDTCPVCEAELGGGERKGRLYRRSDFKLDQRSSKFVDYQVLRLQELPEELPPGQLPHYVDVEVTGDMVDRVRPGDRVVVTGIVRAEPESEESRGRPAAALAIFDTRLEANYIEVVGKQPEELEITPEDEAAILRLSKDPEAYRKLVSSFAPSISGHEDFKEAILLMLAGAPQIMLPDGSTVRGNINVLLVGDPGTAKSELLKYAARAAPRGLYTTGRGSTAAGLTAAIVREKNGLMVLEAGAVVLADEGLAAIDEFDKMRPEDRAVLHEVMEQQTVSIAKGGIVATLNARTSILAAANPNLGRYDEDKYLYDNVNLPIPLLTRFDLIFVVRDQPQRDRDVQLAKHMLRARSEGQKEVPPIGFDMLRKYIAYSRRLEPKLTDEAMEVLVEFYADLRSRAPPEAIAITPRQLESLARLATARARLLLRDHATKEDAEAAVRLMRISLKGMGIDIESGEVDMGELYGYPMKERNRMKIATEVFKKLEDPKTGLVQARQFVQELAAKLEIDEEEARKLVEKLWRAGYIYEHERGYYKRASI</sequence>
<dbReference type="AlphaFoldDB" id="A0A4P2VAJ1"/>
<dbReference type="PRINTS" id="PR01660">
    <property type="entry name" value="MCMPROTEIN4"/>
</dbReference>
<dbReference type="Proteomes" id="UP000509448">
    <property type="component" value="Chromosome"/>
</dbReference>
<dbReference type="Pfam" id="PF00493">
    <property type="entry name" value="MCM"/>
    <property type="match status" value="1"/>
</dbReference>
<dbReference type="Gene3D" id="2.20.28.10">
    <property type="match status" value="1"/>
</dbReference>
<dbReference type="GO" id="GO:0006270">
    <property type="term" value="P:DNA replication initiation"/>
    <property type="evidence" value="ECO:0007669"/>
    <property type="project" value="InterPro"/>
</dbReference>
<dbReference type="GO" id="GO:0016787">
    <property type="term" value="F:hydrolase activity"/>
    <property type="evidence" value="ECO:0007669"/>
    <property type="project" value="UniProtKB-KW"/>
</dbReference>
<dbReference type="EMBL" id="AP018732">
    <property type="protein sequence ID" value="BBE41494.1"/>
    <property type="molecule type" value="Genomic_DNA"/>
</dbReference>
<dbReference type="PANTHER" id="PTHR11630:SF66">
    <property type="entry name" value="DNA REPLICATION LICENSING FACTOR MCM4"/>
    <property type="match status" value="1"/>
</dbReference>
<dbReference type="GO" id="GO:0042555">
    <property type="term" value="C:MCM complex"/>
    <property type="evidence" value="ECO:0007669"/>
    <property type="project" value="InterPro"/>
</dbReference>
<proteinExistence type="inferred from homology"/>
<dbReference type="SUPFAM" id="SSF50249">
    <property type="entry name" value="Nucleic acid-binding proteins"/>
    <property type="match status" value="1"/>
</dbReference>
<evidence type="ECO:0000256" key="3">
    <source>
        <dbReference type="ARBA" id="ARBA00022705"/>
    </source>
</evidence>
<dbReference type="InterPro" id="IPR027925">
    <property type="entry name" value="MCM_N"/>
</dbReference>
<dbReference type="InterPro" id="IPR031327">
    <property type="entry name" value="MCM"/>
</dbReference>
<evidence type="ECO:0000256" key="6">
    <source>
        <dbReference type="ARBA" id="ARBA00022806"/>
    </source>
</evidence>
<keyword evidence="3" id="KW-0235">DNA replication</keyword>
<dbReference type="Gene3D" id="1.10.10.10">
    <property type="entry name" value="Winged helix-like DNA-binding domain superfamily/Winged helix DNA-binding domain"/>
    <property type="match status" value="1"/>
</dbReference>
<gene>
    <name evidence="11" type="ORF">NAS2_0081</name>
</gene>
<evidence type="ECO:0000256" key="9">
    <source>
        <dbReference type="RuleBase" id="RU004070"/>
    </source>
</evidence>
<dbReference type="GeneID" id="55583900"/>
<dbReference type="RefSeq" id="WP_174447839.1">
    <property type="nucleotide sequence ID" value="NZ_AP018732.1"/>
</dbReference>